<comment type="caution">
    <text evidence="2">The sequence shown here is derived from an EMBL/GenBank/DDBJ whole genome shotgun (WGS) entry which is preliminary data.</text>
</comment>
<dbReference type="InterPro" id="IPR003672">
    <property type="entry name" value="CobN/Mg_chltase"/>
</dbReference>
<dbReference type="EMBL" id="JBBLXS010000569">
    <property type="protein sequence ID" value="MEK0188293.1"/>
    <property type="molecule type" value="Genomic_DNA"/>
</dbReference>
<reference evidence="2 3" key="1">
    <citation type="journal article" date="2020" name="Harmful Algae">
        <title>Molecular and morphological characterization of a novel dihydroanatoxin-a producing Microcoleus species (cyanobacteria) from the Russian River, California, USA.</title>
        <authorList>
            <person name="Conklin K.Y."/>
            <person name="Stancheva R."/>
            <person name="Otten T.G."/>
            <person name="Fadness R."/>
            <person name="Boyer G.L."/>
            <person name="Read B."/>
            <person name="Zhang X."/>
            <person name="Sheath R.G."/>
        </authorList>
    </citation>
    <scope>NUCLEOTIDE SEQUENCE [LARGE SCALE GENOMIC DNA]</scope>
    <source>
        <strain evidence="2 3">PTRS2</strain>
    </source>
</reference>
<feature type="non-terminal residue" evidence="2">
    <location>
        <position position="1"/>
    </location>
</feature>
<gene>
    <name evidence="2" type="ORF">WMG39_26125</name>
</gene>
<organism evidence="2 3">
    <name type="scientific">Microcoleus anatoxicus PTRS2</name>
    <dbReference type="NCBI Taxonomy" id="2705321"/>
    <lineage>
        <taxon>Bacteria</taxon>
        <taxon>Bacillati</taxon>
        <taxon>Cyanobacteriota</taxon>
        <taxon>Cyanophyceae</taxon>
        <taxon>Oscillatoriophycideae</taxon>
        <taxon>Oscillatoriales</taxon>
        <taxon>Microcoleaceae</taxon>
        <taxon>Microcoleus</taxon>
        <taxon>Microcoleus anatoxicus</taxon>
    </lineage>
</organism>
<evidence type="ECO:0000259" key="1">
    <source>
        <dbReference type="Pfam" id="PF02514"/>
    </source>
</evidence>
<name>A0ABU8YVC4_9CYAN</name>
<evidence type="ECO:0000313" key="2">
    <source>
        <dbReference type="EMBL" id="MEK0188293.1"/>
    </source>
</evidence>
<keyword evidence="3" id="KW-1185">Reference proteome</keyword>
<feature type="domain" description="CobN/magnesium chelatase" evidence="1">
    <location>
        <begin position="1"/>
        <end position="119"/>
    </location>
</feature>
<dbReference type="EC" id="6.6.1.2" evidence="2"/>
<accession>A0ABU8YVC4</accession>
<dbReference type="Proteomes" id="UP001384579">
    <property type="component" value="Unassembled WGS sequence"/>
</dbReference>
<keyword evidence="2" id="KW-0436">Ligase</keyword>
<dbReference type="Pfam" id="PF02514">
    <property type="entry name" value="CobN-Mg_chel"/>
    <property type="match status" value="1"/>
</dbReference>
<dbReference type="RefSeq" id="WP_340542043.1">
    <property type="nucleotide sequence ID" value="NZ_JBBLXS010000569.1"/>
</dbReference>
<sequence>PTSFVADTTTANAQVRTLSETVRLDSRTKLLNPKWYEGMLSHGYEGVREISKRLVNTTGWSATAGAVDNWVYEDVNGTFIQDEEMQKRLLNLNPHSFRKIVSTLLEVNGRGYWETSESNLDRLRELYQEVEDRIEGVE</sequence>
<dbReference type="PANTHER" id="PTHR44119">
    <property type="entry name" value="MAGNESIUM-CHELATASE SUBUNIT CHLH, CHLOROPLASTIC"/>
    <property type="match status" value="1"/>
</dbReference>
<protein>
    <submittedName>
        <fullName evidence="2">Cobaltochelatase subunit CobN</fullName>
        <ecNumber evidence="2">6.6.1.2</ecNumber>
    </submittedName>
</protein>
<dbReference type="PANTHER" id="PTHR44119:SF1">
    <property type="entry name" value="MAGNESIUM-CHELATASE SUBUNIT CHLH, CHLOROPLASTIC"/>
    <property type="match status" value="1"/>
</dbReference>
<proteinExistence type="predicted"/>
<dbReference type="GO" id="GO:0051116">
    <property type="term" value="F:cobaltochelatase activity"/>
    <property type="evidence" value="ECO:0007669"/>
    <property type="project" value="UniProtKB-EC"/>
</dbReference>
<evidence type="ECO:0000313" key="3">
    <source>
        <dbReference type="Proteomes" id="UP001384579"/>
    </source>
</evidence>